<dbReference type="InterPro" id="IPR011990">
    <property type="entry name" value="TPR-like_helical_dom_sf"/>
</dbReference>
<dbReference type="AlphaFoldDB" id="A0A370DHP7"/>
<evidence type="ECO:0008006" key="3">
    <source>
        <dbReference type="Google" id="ProtNLM"/>
    </source>
</evidence>
<comment type="caution">
    <text evidence="1">The sequence shown here is derived from an EMBL/GenBank/DDBJ whole genome shotgun (WGS) entry which is preliminary data.</text>
</comment>
<evidence type="ECO:0000313" key="1">
    <source>
        <dbReference type="EMBL" id="RDH84422.1"/>
    </source>
</evidence>
<evidence type="ECO:0000313" key="2">
    <source>
        <dbReference type="Proteomes" id="UP000254266"/>
    </source>
</evidence>
<proteinExistence type="predicted"/>
<keyword evidence="2" id="KW-1185">Reference proteome</keyword>
<dbReference type="EMBL" id="QFXC01000007">
    <property type="protein sequence ID" value="RDH84422.1"/>
    <property type="molecule type" value="Genomic_DNA"/>
</dbReference>
<accession>A0A370DHP7</accession>
<dbReference type="Gene3D" id="1.25.40.10">
    <property type="entry name" value="Tetratricopeptide repeat domain"/>
    <property type="match status" value="1"/>
</dbReference>
<organism evidence="1 2">
    <name type="scientific">endosymbiont of Galathealinum brachiosum</name>
    <dbReference type="NCBI Taxonomy" id="2200906"/>
    <lineage>
        <taxon>Bacteria</taxon>
        <taxon>Pseudomonadati</taxon>
        <taxon>Pseudomonadota</taxon>
        <taxon>Gammaproteobacteria</taxon>
        <taxon>sulfur-oxidizing symbionts</taxon>
    </lineage>
</organism>
<dbReference type="Proteomes" id="UP000254266">
    <property type="component" value="Unassembled WGS sequence"/>
</dbReference>
<reference evidence="1 2" key="1">
    <citation type="journal article" date="2018" name="ISME J.">
        <title>Endosymbiont genomes yield clues of tubeworm success.</title>
        <authorList>
            <person name="Li Y."/>
            <person name="Liles M.R."/>
            <person name="Halanych K.M."/>
        </authorList>
    </citation>
    <scope>NUCLEOTIDE SEQUENCE [LARGE SCALE GENOMIC DNA]</scope>
    <source>
        <strain evidence="1">A1464</strain>
    </source>
</reference>
<dbReference type="SUPFAM" id="SSF48452">
    <property type="entry name" value="TPR-like"/>
    <property type="match status" value="1"/>
</dbReference>
<protein>
    <recommendedName>
        <fullName evidence="3">Tetratricopeptide repeat protein</fullName>
    </recommendedName>
</protein>
<gene>
    <name evidence="1" type="ORF">DIZ80_02795</name>
</gene>
<name>A0A370DHP7_9GAMM</name>
<sequence>MNKDIVSHSNDYCLDFVRGVDFLKAYSVTQALQQFQLAYDAAAYSNIYHNKYASYCGLARVLSGDRAGVELCRDAARLESEDGDVFLNLAYAEWHMKSRKRSIKMLEKGLEIDRKHAGLNKLQKHLGMRSKQVISFIARDSFLNKTLGKLSRKKIPSNNWTLQQLL</sequence>